<keyword evidence="2" id="KW-0472">Membrane</keyword>
<dbReference type="PANTHER" id="PTHR30590:SF2">
    <property type="entry name" value="INNER MEMBRANE PROTEIN"/>
    <property type="match status" value="1"/>
</dbReference>
<organism evidence="5 6">
    <name type="scientific">Cellulomonas humilata</name>
    <dbReference type="NCBI Taxonomy" id="144055"/>
    <lineage>
        <taxon>Bacteria</taxon>
        <taxon>Bacillati</taxon>
        <taxon>Actinomycetota</taxon>
        <taxon>Actinomycetes</taxon>
        <taxon>Micrococcales</taxon>
        <taxon>Cellulomonadaceae</taxon>
        <taxon>Cellulomonas</taxon>
    </lineage>
</organism>
<feature type="domain" description="Heparan-alpha-glucosaminide N-acetyltransferase catalytic" evidence="4">
    <location>
        <begin position="3"/>
        <end position="185"/>
    </location>
</feature>
<dbReference type="EMBL" id="JAUSVB010000007">
    <property type="protein sequence ID" value="MDQ0375820.1"/>
    <property type="molecule type" value="Genomic_DNA"/>
</dbReference>
<feature type="compositionally biased region" description="Polar residues" evidence="1">
    <location>
        <begin position="342"/>
        <end position="358"/>
    </location>
</feature>
<evidence type="ECO:0000256" key="1">
    <source>
        <dbReference type="SAM" id="MobiDB-lite"/>
    </source>
</evidence>
<dbReference type="Proteomes" id="UP001239626">
    <property type="component" value="Unassembled WGS sequence"/>
</dbReference>
<dbReference type="PANTHER" id="PTHR30590">
    <property type="entry name" value="INNER MEMBRANE PROTEIN"/>
    <property type="match status" value="1"/>
</dbReference>
<feature type="transmembrane region" description="Helical" evidence="2">
    <location>
        <begin position="45"/>
        <end position="66"/>
    </location>
</feature>
<comment type="caution">
    <text evidence="5">The sequence shown here is derived from an EMBL/GenBank/DDBJ whole genome shotgun (WGS) entry which is preliminary data.</text>
</comment>
<keyword evidence="2" id="KW-0812">Transmembrane</keyword>
<feature type="transmembrane region" description="Helical" evidence="2">
    <location>
        <begin position="78"/>
        <end position="95"/>
    </location>
</feature>
<proteinExistence type="predicted"/>
<dbReference type="Pfam" id="PF04235">
    <property type="entry name" value="DUF418"/>
    <property type="match status" value="1"/>
</dbReference>
<keyword evidence="2" id="KW-1133">Transmembrane helix</keyword>
<protein>
    <submittedName>
        <fullName evidence="5">Membrane protein YeiB</fullName>
    </submittedName>
</protein>
<feature type="transmembrane region" description="Helical" evidence="2">
    <location>
        <begin position="294"/>
        <end position="314"/>
    </location>
</feature>
<feature type="transmembrane region" description="Helical" evidence="2">
    <location>
        <begin position="161"/>
        <end position="179"/>
    </location>
</feature>
<dbReference type="RefSeq" id="WP_307494613.1">
    <property type="nucleotide sequence ID" value="NZ_JAUSVB010000007.1"/>
</dbReference>
<dbReference type="InterPro" id="IPR052529">
    <property type="entry name" value="Bact_Transport_Assoc"/>
</dbReference>
<evidence type="ECO:0000313" key="5">
    <source>
        <dbReference type="EMBL" id="MDQ0375820.1"/>
    </source>
</evidence>
<dbReference type="InterPro" id="IPR007349">
    <property type="entry name" value="DUF418"/>
</dbReference>
<keyword evidence="6" id="KW-1185">Reference proteome</keyword>
<dbReference type="Pfam" id="PF07786">
    <property type="entry name" value="HGSNAT_cat"/>
    <property type="match status" value="1"/>
</dbReference>
<feature type="transmembrane region" description="Helical" evidence="2">
    <location>
        <begin position="101"/>
        <end position="117"/>
    </location>
</feature>
<feature type="transmembrane region" description="Helical" evidence="2">
    <location>
        <begin position="191"/>
        <end position="213"/>
    </location>
</feature>
<sequence>MRRIVGIDVARGLAVLGMMTAHVGPDDHGPIPPGGFAQLADGRPAALFVVLAGLSLALLSGSTNPVTGTRLVQARVRILVRALLLFALGELLVILATPVVVILPTYGLLFALGCVALRWSRAALLTAAGVVAVLGPPLGQAIAAALEGARPTVLAEITVGHYYPAIVWTAYLLVGLAIGRSDLRSTRLRGIGALAGVGLVILGHGGSWVALHLFGWPAALAIAEPHSSTTFEVVGNVGVALLVIAGSLAVADRWPRVLAPLAAVGSLALTAYTVHIVVIAALGQGVVYQATVGVWLAFILTTIGLCWLWVVSVGRGPLEWVLHRVSTRAADIVPDVLPPRTTEPSDATESDSAGQAHS</sequence>
<accession>A0ABU0ELC0</accession>
<feature type="domain" description="DUF418" evidence="3">
    <location>
        <begin position="218"/>
        <end position="326"/>
    </location>
</feature>
<feature type="transmembrane region" description="Helical" evidence="2">
    <location>
        <begin position="124"/>
        <end position="146"/>
    </location>
</feature>
<reference evidence="5 6" key="1">
    <citation type="submission" date="2023-07" db="EMBL/GenBank/DDBJ databases">
        <title>Sorghum-associated microbial communities from plants grown in Nebraska, USA.</title>
        <authorList>
            <person name="Schachtman D."/>
        </authorList>
    </citation>
    <scope>NUCLEOTIDE SEQUENCE [LARGE SCALE GENOMIC DNA]</scope>
    <source>
        <strain evidence="5 6">BE332</strain>
    </source>
</reference>
<name>A0ABU0ELC0_9CELL</name>
<evidence type="ECO:0000256" key="2">
    <source>
        <dbReference type="SAM" id="Phobius"/>
    </source>
</evidence>
<feature type="transmembrane region" description="Helical" evidence="2">
    <location>
        <begin position="258"/>
        <end position="282"/>
    </location>
</feature>
<evidence type="ECO:0000259" key="4">
    <source>
        <dbReference type="Pfam" id="PF07786"/>
    </source>
</evidence>
<evidence type="ECO:0000259" key="3">
    <source>
        <dbReference type="Pfam" id="PF04235"/>
    </source>
</evidence>
<evidence type="ECO:0000313" key="6">
    <source>
        <dbReference type="Proteomes" id="UP001239626"/>
    </source>
</evidence>
<dbReference type="InterPro" id="IPR012429">
    <property type="entry name" value="HGSNAT_cat"/>
</dbReference>
<feature type="transmembrane region" description="Helical" evidence="2">
    <location>
        <begin position="233"/>
        <end position="251"/>
    </location>
</feature>
<gene>
    <name evidence="5" type="ORF">J2X26_004163</name>
</gene>
<feature type="region of interest" description="Disordered" evidence="1">
    <location>
        <begin position="335"/>
        <end position="358"/>
    </location>
</feature>